<organism evidence="1 2">
    <name type="scientific">Eikenella exigua</name>
    <dbReference type="NCBI Taxonomy" id="2528037"/>
    <lineage>
        <taxon>Bacteria</taxon>
        <taxon>Pseudomonadati</taxon>
        <taxon>Pseudomonadota</taxon>
        <taxon>Betaproteobacteria</taxon>
        <taxon>Neisseriales</taxon>
        <taxon>Neisseriaceae</taxon>
        <taxon>Eikenella</taxon>
    </lineage>
</organism>
<gene>
    <name evidence="1" type="ORF">EZJ17_04380</name>
</gene>
<keyword evidence="2" id="KW-1185">Reference proteome</keyword>
<dbReference type="AlphaFoldDB" id="A0AAX1F797"/>
<name>A0AAX1F797_9NEIS</name>
<dbReference type="KEGG" id="eex:EZJ17_04380"/>
<dbReference type="Proteomes" id="UP000326695">
    <property type="component" value="Chromosome"/>
</dbReference>
<evidence type="ECO:0008006" key="3">
    <source>
        <dbReference type="Google" id="ProtNLM"/>
    </source>
</evidence>
<evidence type="ECO:0000313" key="1">
    <source>
        <dbReference type="EMBL" id="QED91938.1"/>
    </source>
</evidence>
<protein>
    <recommendedName>
        <fullName evidence="3">CDI immunity protein domain-containing protein</fullName>
    </recommendedName>
</protein>
<evidence type="ECO:0000313" key="2">
    <source>
        <dbReference type="Proteomes" id="UP000326695"/>
    </source>
</evidence>
<accession>A0AAX1F797</accession>
<sequence>MKSSYIHDLDEYEGFFSAQHVCLMARMECFAKSETGTYLFWDIESRPSHDEFDIYAFDFREEPFLIGRSLDEVWLKLTRESDATAALRAAPRQAVFEGFDSIS</sequence>
<dbReference type="EMBL" id="CP038018">
    <property type="protein sequence ID" value="QED91938.1"/>
    <property type="molecule type" value="Genomic_DNA"/>
</dbReference>
<reference evidence="2" key="1">
    <citation type="journal article" date="2019" name="J. Anim. Genet.">
        <title>Description and whole genome sequencing of Eikenella exigua sp. nov., isolated from brain abscess and blood.</title>
        <authorList>
            <person name="Stormo K.A."/>
            <person name="Nygaard R.M."/>
            <person name="Bruvold T.S."/>
            <person name="Dimmen G."/>
            <person name="Lindemann P.C."/>
            <person name="Jordal S."/>
            <person name="Kommedal O."/>
        </authorList>
    </citation>
    <scope>NUCLEOTIDE SEQUENCE [LARGE SCALE GENOMIC DNA]</scope>
    <source>
        <strain evidence="2">PXX</strain>
    </source>
</reference>
<proteinExistence type="predicted"/>
<dbReference type="RefSeq" id="WP_151086230.1">
    <property type="nucleotide sequence ID" value="NZ_CP038018.1"/>
</dbReference>